<dbReference type="Proteomes" id="UP001334804">
    <property type="component" value="Chromosome"/>
</dbReference>
<dbReference type="RefSeq" id="WP_326564301.1">
    <property type="nucleotide sequence ID" value="NZ_CP109071.1"/>
</dbReference>
<sequence>MPASIKRIRENWKVQPTKQDKGLRLTLNVVAYDNGLIEVDTVLINDTPNPDQGKGWLVASETLLSTLVEFRKDVVKRQKQKGA</sequence>
<evidence type="ECO:0000313" key="1">
    <source>
        <dbReference type="EMBL" id="WSA33119.1"/>
    </source>
</evidence>
<evidence type="ECO:0000313" key="2">
    <source>
        <dbReference type="Proteomes" id="UP001334804"/>
    </source>
</evidence>
<name>A0ABZ1EEY8_9ACTN</name>
<reference evidence="1 2" key="1">
    <citation type="submission" date="2022-10" db="EMBL/GenBank/DDBJ databases">
        <title>The complete genomes of actinobacterial strains from the NBC collection.</title>
        <authorList>
            <person name="Joergensen T.S."/>
            <person name="Alvarez Arevalo M."/>
            <person name="Sterndorff E.B."/>
            <person name="Faurdal D."/>
            <person name="Vuksanovic O."/>
            <person name="Mourched A.-S."/>
            <person name="Charusanti P."/>
            <person name="Shaw S."/>
            <person name="Blin K."/>
            <person name="Weber T."/>
        </authorList>
    </citation>
    <scope>NUCLEOTIDE SEQUENCE [LARGE SCALE GENOMIC DNA]</scope>
    <source>
        <strain evidence="1 2">NBC 01809</strain>
    </source>
</reference>
<accession>A0ABZ1EEY8</accession>
<proteinExistence type="predicted"/>
<dbReference type="EMBL" id="CP109071">
    <property type="protein sequence ID" value="WSA33119.1"/>
    <property type="molecule type" value="Genomic_DNA"/>
</dbReference>
<gene>
    <name evidence="1" type="ORF">OIE14_03310</name>
</gene>
<keyword evidence="2" id="KW-1185">Reference proteome</keyword>
<organism evidence="1 2">
    <name type="scientific">Micromonospora peucetia</name>
    <dbReference type="NCBI Taxonomy" id="47871"/>
    <lineage>
        <taxon>Bacteria</taxon>
        <taxon>Bacillati</taxon>
        <taxon>Actinomycetota</taxon>
        <taxon>Actinomycetes</taxon>
        <taxon>Micromonosporales</taxon>
        <taxon>Micromonosporaceae</taxon>
        <taxon>Micromonospora</taxon>
    </lineage>
</organism>
<protein>
    <submittedName>
        <fullName evidence="1">Uncharacterized protein</fullName>
    </submittedName>
</protein>